<keyword evidence="3" id="KW-1185">Reference proteome</keyword>
<gene>
    <name evidence="2" type="ORF">DFQ11_101265</name>
</gene>
<organism evidence="2 3">
    <name type="scientific">Winogradskyella epiphytica</name>
    <dbReference type="NCBI Taxonomy" id="262005"/>
    <lineage>
        <taxon>Bacteria</taxon>
        <taxon>Pseudomonadati</taxon>
        <taxon>Bacteroidota</taxon>
        <taxon>Flavobacteriia</taxon>
        <taxon>Flavobacteriales</taxon>
        <taxon>Flavobacteriaceae</taxon>
        <taxon>Winogradskyella</taxon>
    </lineage>
</organism>
<accession>A0A2V4WYU7</accession>
<dbReference type="RefSeq" id="WP_110473823.1">
    <property type="nucleotide sequence ID" value="NZ_BMWQ01000001.1"/>
</dbReference>
<evidence type="ECO:0000313" key="3">
    <source>
        <dbReference type="Proteomes" id="UP000248054"/>
    </source>
</evidence>
<name>A0A2V4WYU7_9FLAO</name>
<protein>
    <submittedName>
        <fullName evidence="2">Uncharacterized protein</fullName>
    </submittedName>
</protein>
<comment type="caution">
    <text evidence="2">The sequence shown here is derived from an EMBL/GenBank/DDBJ whole genome shotgun (WGS) entry which is preliminary data.</text>
</comment>
<evidence type="ECO:0000256" key="1">
    <source>
        <dbReference type="SAM" id="SignalP"/>
    </source>
</evidence>
<evidence type="ECO:0000313" key="2">
    <source>
        <dbReference type="EMBL" id="PYE82836.1"/>
    </source>
</evidence>
<dbReference type="AlphaFoldDB" id="A0A2V4WYU7"/>
<feature type="signal peptide" evidence="1">
    <location>
        <begin position="1"/>
        <end position="20"/>
    </location>
</feature>
<sequence length="123" mass="14231">MNTKNIMVFVLMFMVLSANAFSNLNDNKQDKKKVTTVGVFDGYDIDDGYSFLINIDPDDEFSGDTIFIMEITDEVLKTVNLKSKDVIGKRFEITYEITEIEEEDENGFLEVYETYKLVQIKKL</sequence>
<proteinExistence type="predicted"/>
<feature type="chain" id="PRO_5015987563" evidence="1">
    <location>
        <begin position="21"/>
        <end position="123"/>
    </location>
</feature>
<dbReference type="EMBL" id="QJTD01000001">
    <property type="protein sequence ID" value="PYE82836.1"/>
    <property type="molecule type" value="Genomic_DNA"/>
</dbReference>
<dbReference type="Proteomes" id="UP000248054">
    <property type="component" value="Unassembled WGS sequence"/>
</dbReference>
<keyword evidence="1" id="KW-0732">Signal</keyword>
<dbReference type="OrthoDB" id="1442417at2"/>
<reference evidence="2 3" key="1">
    <citation type="submission" date="2018-06" db="EMBL/GenBank/DDBJ databases">
        <title>Genomic Encyclopedia of Type Strains, Phase III (KMG-III): the genomes of soil and plant-associated and newly described type strains.</title>
        <authorList>
            <person name="Whitman W."/>
        </authorList>
    </citation>
    <scope>NUCLEOTIDE SEQUENCE [LARGE SCALE GENOMIC DNA]</scope>
    <source>
        <strain evidence="2 3">CECT 7945</strain>
    </source>
</reference>